<dbReference type="Proteomes" id="UP000759443">
    <property type="component" value="Unassembled WGS sequence"/>
</dbReference>
<keyword evidence="6" id="KW-1133">Transmembrane helix</keyword>
<feature type="region of interest" description="Disordered" evidence="5">
    <location>
        <begin position="737"/>
        <end position="768"/>
    </location>
</feature>
<keyword evidence="6" id="KW-0472">Membrane</keyword>
<dbReference type="PROSITE" id="PS50111">
    <property type="entry name" value="CHEMOTAXIS_TRANSDUC_2"/>
    <property type="match status" value="1"/>
</dbReference>
<evidence type="ECO:0000313" key="10">
    <source>
        <dbReference type="Proteomes" id="UP000759443"/>
    </source>
</evidence>
<dbReference type="EMBL" id="JAGGJU010000007">
    <property type="protein sequence ID" value="MBP1851313.1"/>
    <property type="molecule type" value="Genomic_DNA"/>
</dbReference>
<sequence length="768" mass="80401">MIFPGKSIAAKLLLVTGLAIAAVLVISNAILIGQTRDRVHDLTNDQARSEAKAIANQVAADIGELASAARSMAGVLGRGHAGQSFDRKGAINILKANLEQNPFAFGSWFAEEEKAFDGRQDDVKGNSDLGANDNGVFTPYWSKTKDGGIQFSTFKNDYSAAWYALAAKSGKGAITAPYLAEGTDVPTTMSSIAYPVMSNGKMIGVSGVDISLLSLSDKLKALHPFGNGRVLLVAQNAQWLVAPTDADIMKPYEDAGADVLKASLDGGPDQIVEGLSAEGLGDYSRLVYPFAVPGVNTTWAVIIDIPLSAINAPVNAQTTLTIIAGLVSLIAVIAALWFAVRVFVRAPLRGLIGAVSDLNDGHYAEPVAGQDRPDEVGEVAKALEGFRGRLAQTQAMEADARRHREDAESERSRSEADREANSARQQHIVDVLGRSLAALSQGDLTHRISEDFTGEYAGLKADFNAAVGSLEETISSVNTAVHGMTSGTAEISRGADDLSKRTEQQAASLEETAAALNELTEQVHASAENAQMAAKTVTAACDDAEASGTVVTRAVGSMQSIAQSSEEISRIISVIDDIAFQTNLLALNAGVEAARAGEAGKGFAVVAQEVRELAQRSAHAAKEIKALITTSGQQVGEGVKLVGDAGHALRKIADQVMQINDLVLQISSSASEQSSGLKEVNIAVHQMDQVTQQNAAMVEETSAASQMLNSEAANLSALVGRFRIGGGSAGQQLRATAATMRQPGPTDVGRAVPAKRFAGGGGGDWQEF</sequence>
<feature type="region of interest" description="Disordered" evidence="5">
    <location>
        <begin position="394"/>
        <end position="424"/>
    </location>
</feature>
<dbReference type="SMART" id="SM00304">
    <property type="entry name" value="HAMP"/>
    <property type="match status" value="3"/>
</dbReference>
<dbReference type="Gene3D" id="6.10.340.10">
    <property type="match status" value="1"/>
</dbReference>
<proteinExistence type="inferred from homology"/>
<dbReference type="PROSITE" id="PS50885">
    <property type="entry name" value="HAMP"/>
    <property type="match status" value="2"/>
</dbReference>
<evidence type="ECO:0000259" key="7">
    <source>
        <dbReference type="PROSITE" id="PS50111"/>
    </source>
</evidence>
<comment type="similarity">
    <text evidence="2">Belongs to the methyl-accepting chemotaxis (MCP) protein family.</text>
</comment>
<keyword evidence="3" id="KW-0807">Transducer</keyword>
<evidence type="ECO:0000259" key="8">
    <source>
        <dbReference type="PROSITE" id="PS50885"/>
    </source>
</evidence>
<dbReference type="RefSeq" id="WP_209945907.1">
    <property type="nucleotide sequence ID" value="NZ_JAGGJU010000007.1"/>
</dbReference>
<accession>A0ABS4E048</accession>
<evidence type="ECO:0000313" key="9">
    <source>
        <dbReference type="EMBL" id="MBP1851313.1"/>
    </source>
</evidence>
<feature type="coiled-coil region" evidence="4">
    <location>
        <begin position="499"/>
        <end position="529"/>
    </location>
</feature>
<feature type="domain" description="HAMP" evidence="8">
    <location>
        <begin position="342"/>
        <end position="395"/>
    </location>
</feature>
<feature type="compositionally biased region" description="Basic and acidic residues" evidence="5">
    <location>
        <begin position="398"/>
        <end position="421"/>
    </location>
</feature>
<dbReference type="Pfam" id="PF00672">
    <property type="entry name" value="HAMP"/>
    <property type="match status" value="1"/>
</dbReference>
<evidence type="ECO:0000256" key="1">
    <source>
        <dbReference type="ARBA" id="ARBA00022500"/>
    </source>
</evidence>
<keyword evidence="10" id="KW-1185">Reference proteome</keyword>
<protein>
    <submittedName>
        <fullName evidence="9">Methyl-accepting chemotaxis protein</fullName>
    </submittedName>
</protein>
<keyword evidence="6" id="KW-0812">Transmembrane</keyword>
<dbReference type="InterPro" id="IPR051310">
    <property type="entry name" value="MCP_chemotaxis"/>
</dbReference>
<evidence type="ECO:0000256" key="3">
    <source>
        <dbReference type="PROSITE-ProRule" id="PRU00284"/>
    </source>
</evidence>
<dbReference type="SUPFAM" id="SSF58104">
    <property type="entry name" value="Methyl-accepting chemotaxis protein (MCP) signaling domain"/>
    <property type="match status" value="1"/>
</dbReference>
<comment type="caution">
    <text evidence="9">The sequence shown here is derived from an EMBL/GenBank/DDBJ whole genome shotgun (WGS) entry which is preliminary data.</text>
</comment>
<gene>
    <name evidence="9" type="ORF">J2Z17_002758</name>
</gene>
<dbReference type="InterPro" id="IPR003660">
    <property type="entry name" value="HAMP_dom"/>
</dbReference>
<organism evidence="9 10">
    <name type="scientific">Rhizobium halophytocola</name>
    <dbReference type="NCBI Taxonomy" id="735519"/>
    <lineage>
        <taxon>Bacteria</taxon>
        <taxon>Pseudomonadati</taxon>
        <taxon>Pseudomonadota</taxon>
        <taxon>Alphaproteobacteria</taxon>
        <taxon>Hyphomicrobiales</taxon>
        <taxon>Rhizobiaceae</taxon>
        <taxon>Rhizobium/Agrobacterium group</taxon>
        <taxon>Rhizobium</taxon>
    </lineage>
</organism>
<keyword evidence="1" id="KW-0145">Chemotaxis</keyword>
<feature type="domain" description="Methyl-accepting transducer" evidence="7">
    <location>
        <begin position="480"/>
        <end position="709"/>
    </location>
</feature>
<dbReference type="Pfam" id="PF22673">
    <property type="entry name" value="MCP-like_PDC_1"/>
    <property type="match status" value="1"/>
</dbReference>
<dbReference type="CDD" id="cd11386">
    <property type="entry name" value="MCP_signal"/>
    <property type="match status" value="1"/>
</dbReference>
<evidence type="ECO:0000256" key="2">
    <source>
        <dbReference type="ARBA" id="ARBA00029447"/>
    </source>
</evidence>
<dbReference type="PANTHER" id="PTHR43531:SF11">
    <property type="entry name" value="METHYL-ACCEPTING CHEMOTAXIS PROTEIN 3"/>
    <property type="match status" value="1"/>
</dbReference>
<feature type="domain" description="HAMP" evidence="8">
    <location>
        <begin position="423"/>
        <end position="475"/>
    </location>
</feature>
<dbReference type="Gene3D" id="3.30.450.20">
    <property type="entry name" value="PAS domain"/>
    <property type="match status" value="1"/>
</dbReference>
<dbReference type="CDD" id="cd12913">
    <property type="entry name" value="PDC1_MCP_like"/>
    <property type="match status" value="1"/>
</dbReference>
<evidence type="ECO:0000256" key="6">
    <source>
        <dbReference type="SAM" id="Phobius"/>
    </source>
</evidence>
<dbReference type="SMART" id="SM00283">
    <property type="entry name" value="MA"/>
    <property type="match status" value="1"/>
</dbReference>
<dbReference type="InterPro" id="IPR004089">
    <property type="entry name" value="MCPsignal_dom"/>
</dbReference>
<name>A0ABS4E048_9HYPH</name>
<feature type="transmembrane region" description="Helical" evidence="6">
    <location>
        <begin position="320"/>
        <end position="340"/>
    </location>
</feature>
<evidence type="ECO:0000256" key="5">
    <source>
        <dbReference type="SAM" id="MobiDB-lite"/>
    </source>
</evidence>
<dbReference type="SUPFAM" id="SSF158472">
    <property type="entry name" value="HAMP domain-like"/>
    <property type="match status" value="1"/>
</dbReference>
<feature type="compositionally biased region" description="Gly residues" evidence="5">
    <location>
        <begin position="758"/>
        <end position="768"/>
    </location>
</feature>
<evidence type="ECO:0000256" key="4">
    <source>
        <dbReference type="SAM" id="Coils"/>
    </source>
</evidence>
<dbReference type="Pfam" id="PF00015">
    <property type="entry name" value="MCPsignal"/>
    <property type="match status" value="1"/>
</dbReference>
<dbReference type="Gene3D" id="1.10.287.950">
    <property type="entry name" value="Methyl-accepting chemotaxis protein"/>
    <property type="match status" value="1"/>
</dbReference>
<dbReference type="PANTHER" id="PTHR43531">
    <property type="entry name" value="PROTEIN ICFG"/>
    <property type="match status" value="1"/>
</dbReference>
<keyword evidence="4" id="KW-0175">Coiled coil</keyword>
<reference evidence="9 10" key="1">
    <citation type="submission" date="2021-03" db="EMBL/GenBank/DDBJ databases">
        <title>Genomic Encyclopedia of Type Strains, Phase IV (KMG-IV): sequencing the most valuable type-strain genomes for metagenomic binning, comparative biology and taxonomic classification.</title>
        <authorList>
            <person name="Goeker M."/>
        </authorList>
    </citation>
    <scope>NUCLEOTIDE SEQUENCE [LARGE SCALE GENOMIC DNA]</scope>
    <source>
        <strain evidence="9 10">DSM 21600</strain>
    </source>
</reference>